<evidence type="ECO:0000256" key="5">
    <source>
        <dbReference type="ARBA" id="ARBA00023136"/>
    </source>
</evidence>
<evidence type="ECO:0000313" key="8">
    <source>
        <dbReference type="EMBL" id="AGG65714.1"/>
    </source>
</evidence>
<sequence>MATVAFVVIGVDAATMIALFMVLFVVVWRIKAQQKRTTATKQATALAGFLGLCAGNLRAGAPMVEAMDHALANTPAEKTLKEALGSAARRARSGGGGHAVLAEAEIPDLKRLGTLWSTSEKHGIPLVTLIEQMRQRIDARERHHAATRAALQGPQATAVILSLLPVAGVLMGTAMGADPVAVLTGGGLGGVMLVVGVGLGVAGFIITQKILENASPS</sequence>
<dbReference type="Pfam" id="PF00482">
    <property type="entry name" value="T2SSF"/>
    <property type="match status" value="1"/>
</dbReference>
<evidence type="ECO:0000259" key="7">
    <source>
        <dbReference type="Pfam" id="PF00482"/>
    </source>
</evidence>
<dbReference type="PANTHER" id="PTHR35007:SF4">
    <property type="entry name" value="CONSERVED TRANSMEMBRANE PROTEIN-RELATED"/>
    <property type="match status" value="1"/>
</dbReference>
<accession>M1UIW6</accession>
<name>M1UIW6_9CORY</name>
<gene>
    <name evidence="8" type="ORF">H924_01290</name>
</gene>
<dbReference type="HOGENOM" id="CLU_065779_3_0_11"/>
<comment type="subcellular location">
    <subcellularLocation>
        <location evidence="1">Cell membrane</location>
        <topology evidence="1">Multi-pass membrane protein</topology>
    </subcellularLocation>
</comment>
<dbReference type="PATRIC" id="fig|1121353.3.peg.268"/>
<evidence type="ECO:0000256" key="4">
    <source>
        <dbReference type="ARBA" id="ARBA00022989"/>
    </source>
</evidence>
<dbReference type="GO" id="GO:0005886">
    <property type="term" value="C:plasma membrane"/>
    <property type="evidence" value="ECO:0007669"/>
    <property type="project" value="UniProtKB-SubCell"/>
</dbReference>
<evidence type="ECO:0000313" key="9">
    <source>
        <dbReference type="Proteomes" id="UP000011760"/>
    </source>
</evidence>
<keyword evidence="2" id="KW-1003">Cell membrane</keyword>
<evidence type="ECO:0000256" key="3">
    <source>
        <dbReference type="ARBA" id="ARBA00022692"/>
    </source>
</evidence>
<dbReference type="STRING" id="1121353.H924_01290"/>
<reference evidence="8 9" key="1">
    <citation type="submission" date="2013-02" db="EMBL/GenBank/DDBJ databases">
        <title>The complete genome sequence of Corynebacterium callunae DSM 20147.</title>
        <authorList>
            <person name="Ruckert C."/>
            <person name="Albersmeier A."/>
            <person name="Kalinowski J."/>
        </authorList>
    </citation>
    <scope>NUCLEOTIDE SEQUENCE [LARGE SCALE GENOMIC DNA]</scope>
    <source>
        <strain evidence="8 9">DSM 20147</strain>
    </source>
</reference>
<proteinExistence type="predicted"/>
<keyword evidence="3 6" id="KW-0812">Transmembrane</keyword>
<keyword evidence="5 6" id="KW-0472">Membrane</keyword>
<protein>
    <submittedName>
        <fullName evidence="8">Membrane protein</fullName>
    </submittedName>
</protein>
<dbReference type="PANTHER" id="PTHR35007">
    <property type="entry name" value="INTEGRAL MEMBRANE PROTEIN-RELATED"/>
    <property type="match status" value="1"/>
</dbReference>
<evidence type="ECO:0000256" key="6">
    <source>
        <dbReference type="SAM" id="Phobius"/>
    </source>
</evidence>
<dbReference type="EMBL" id="CP004354">
    <property type="protein sequence ID" value="AGG65714.1"/>
    <property type="molecule type" value="Genomic_DNA"/>
</dbReference>
<keyword evidence="9" id="KW-1185">Reference proteome</keyword>
<dbReference type="RefSeq" id="WP_015650168.1">
    <property type="nucleotide sequence ID" value="NC_020506.1"/>
</dbReference>
<dbReference type="KEGG" id="ccn:H924_01290"/>
<dbReference type="AlphaFoldDB" id="M1UIW6"/>
<organism evidence="8 9">
    <name type="scientific">Corynebacterium callunae DSM 20147</name>
    <dbReference type="NCBI Taxonomy" id="1121353"/>
    <lineage>
        <taxon>Bacteria</taxon>
        <taxon>Bacillati</taxon>
        <taxon>Actinomycetota</taxon>
        <taxon>Actinomycetes</taxon>
        <taxon>Mycobacteriales</taxon>
        <taxon>Corynebacteriaceae</taxon>
        <taxon>Corynebacterium</taxon>
    </lineage>
</organism>
<dbReference type="eggNOG" id="COG4965">
    <property type="taxonomic scope" value="Bacteria"/>
</dbReference>
<evidence type="ECO:0000256" key="2">
    <source>
        <dbReference type="ARBA" id="ARBA00022475"/>
    </source>
</evidence>
<feature type="domain" description="Type II secretion system protein GspF" evidence="7">
    <location>
        <begin position="49"/>
        <end position="172"/>
    </location>
</feature>
<feature type="transmembrane region" description="Helical" evidence="6">
    <location>
        <begin position="183"/>
        <end position="206"/>
    </location>
</feature>
<keyword evidence="4 6" id="KW-1133">Transmembrane helix</keyword>
<feature type="transmembrane region" description="Helical" evidence="6">
    <location>
        <begin position="158"/>
        <end position="177"/>
    </location>
</feature>
<dbReference type="InterPro" id="IPR018076">
    <property type="entry name" value="T2SS_GspF_dom"/>
</dbReference>
<feature type="transmembrane region" description="Helical" evidence="6">
    <location>
        <begin position="6"/>
        <end position="28"/>
    </location>
</feature>
<dbReference type="Proteomes" id="UP000011760">
    <property type="component" value="Chromosome"/>
</dbReference>
<evidence type="ECO:0000256" key="1">
    <source>
        <dbReference type="ARBA" id="ARBA00004651"/>
    </source>
</evidence>